<dbReference type="GO" id="GO:0008483">
    <property type="term" value="F:transaminase activity"/>
    <property type="evidence" value="ECO:0007669"/>
    <property type="project" value="UniProtKB-KW"/>
</dbReference>
<dbReference type="InterPro" id="IPR005814">
    <property type="entry name" value="Aminotrans_3"/>
</dbReference>
<evidence type="ECO:0000256" key="4">
    <source>
        <dbReference type="RuleBase" id="RU003560"/>
    </source>
</evidence>
<comment type="cofactor">
    <cofactor evidence="1">
        <name>pyridoxal 5'-phosphate</name>
        <dbReference type="ChEBI" id="CHEBI:597326"/>
    </cofactor>
</comment>
<evidence type="ECO:0000256" key="2">
    <source>
        <dbReference type="ARBA" id="ARBA00008954"/>
    </source>
</evidence>
<dbReference type="PROSITE" id="PS00600">
    <property type="entry name" value="AA_TRANSFER_CLASS_3"/>
    <property type="match status" value="1"/>
</dbReference>
<gene>
    <name evidence="5" type="ORF">SAMN06265368_4516</name>
</gene>
<keyword evidence="6" id="KW-1185">Reference proteome</keyword>
<evidence type="ECO:0000256" key="3">
    <source>
        <dbReference type="ARBA" id="ARBA00022898"/>
    </source>
</evidence>
<dbReference type="PANTHER" id="PTHR45688:SF13">
    <property type="entry name" value="ALANINE--GLYOXYLATE AMINOTRANSFERASE 2-LIKE"/>
    <property type="match status" value="1"/>
</dbReference>
<sequence length="436" mass="47902">MTLSAKSQDLLDRRAKLLGPNVSTFYDEPIHVVKGEGVWLWDADGRKYLDCYNNVPHVGHCNPRVVEAIHRQASTLNVHTRYLHEGILDYVERLTSTFDDSLSTAIMTCTGSEANDIALRMATAVTGKRGVIATDATYHGNTTAVSQLSRSNVPGTGIGDHVRFVPAPDSYRPLGSEGGMAHAELFAEKLREEIEALEKSEYGFSAFILCPFFLNEAFPDLPQGWLKSAFDAARKAGGLIICDEVQPGFGRLGSHFWGHQKQGVMPDIVTMGKPMANGHPVGAVVTQTDIIAAFRKSFRYFNTFGGNPVSCAAAMAVLDELQDRSLMDNAHTVGAYAKQRLLDLQEKHEQIGDVRGSGLVFGAELVLDRGTKEPATSYANKLVNEMRQRGIILSKLGRHYNMLKIRPPMPFSRENADLLFDHLDEVLASLPMDAPS</sequence>
<name>A0A285PMP0_9HYPH</name>
<reference evidence="5 6" key="1">
    <citation type="submission" date="2017-09" db="EMBL/GenBank/DDBJ databases">
        <authorList>
            <person name="Ehlers B."/>
            <person name="Leendertz F.H."/>
        </authorList>
    </citation>
    <scope>NUCLEOTIDE SEQUENCE [LARGE SCALE GENOMIC DNA]</scope>
    <source>
        <strain evidence="5 6">DSM 18289</strain>
    </source>
</reference>
<keyword evidence="5" id="KW-0032">Aminotransferase</keyword>
<dbReference type="PANTHER" id="PTHR45688">
    <property type="match status" value="1"/>
</dbReference>
<dbReference type="Gene3D" id="3.40.640.10">
    <property type="entry name" value="Type I PLP-dependent aspartate aminotransferase-like (Major domain)"/>
    <property type="match status" value="1"/>
</dbReference>
<accession>A0A285PMP0</accession>
<proteinExistence type="inferred from homology"/>
<dbReference type="InterPro" id="IPR015421">
    <property type="entry name" value="PyrdxlP-dep_Trfase_major"/>
</dbReference>
<organism evidence="5 6">
    <name type="scientific">Cohaesibacter gelatinilyticus</name>
    <dbReference type="NCBI Taxonomy" id="372072"/>
    <lineage>
        <taxon>Bacteria</taxon>
        <taxon>Pseudomonadati</taxon>
        <taxon>Pseudomonadota</taxon>
        <taxon>Alphaproteobacteria</taxon>
        <taxon>Hyphomicrobiales</taxon>
        <taxon>Cohaesibacteraceae</taxon>
    </lineage>
</organism>
<dbReference type="AlphaFoldDB" id="A0A285PMP0"/>
<dbReference type="InterPro" id="IPR049704">
    <property type="entry name" value="Aminotrans_3_PPA_site"/>
</dbReference>
<dbReference type="PIRSF" id="PIRSF000521">
    <property type="entry name" value="Transaminase_4ab_Lys_Orn"/>
    <property type="match status" value="1"/>
</dbReference>
<dbReference type="SUPFAM" id="SSF53383">
    <property type="entry name" value="PLP-dependent transferases"/>
    <property type="match status" value="1"/>
</dbReference>
<dbReference type="InterPro" id="IPR015422">
    <property type="entry name" value="PyrdxlP-dep_Trfase_small"/>
</dbReference>
<dbReference type="RefSeq" id="WP_097155779.1">
    <property type="nucleotide sequence ID" value="NZ_OBEL01000008.1"/>
</dbReference>
<dbReference type="CDD" id="cd00610">
    <property type="entry name" value="OAT_like"/>
    <property type="match status" value="1"/>
</dbReference>
<dbReference type="EMBL" id="OBEL01000008">
    <property type="protein sequence ID" value="SNZ21396.1"/>
    <property type="molecule type" value="Genomic_DNA"/>
</dbReference>
<dbReference type="Gene3D" id="3.90.1150.10">
    <property type="entry name" value="Aspartate Aminotransferase, domain 1"/>
    <property type="match status" value="1"/>
</dbReference>
<protein>
    <submittedName>
        <fullName evidence="5">4-aminobutyrate aminotransferase</fullName>
    </submittedName>
</protein>
<dbReference type="Proteomes" id="UP000219439">
    <property type="component" value="Unassembled WGS sequence"/>
</dbReference>
<dbReference type="Pfam" id="PF00202">
    <property type="entry name" value="Aminotran_3"/>
    <property type="match status" value="1"/>
</dbReference>
<evidence type="ECO:0000313" key="6">
    <source>
        <dbReference type="Proteomes" id="UP000219439"/>
    </source>
</evidence>
<dbReference type="InterPro" id="IPR015424">
    <property type="entry name" value="PyrdxlP-dep_Trfase"/>
</dbReference>
<evidence type="ECO:0000256" key="1">
    <source>
        <dbReference type="ARBA" id="ARBA00001933"/>
    </source>
</evidence>
<comment type="similarity">
    <text evidence="2 4">Belongs to the class-III pyridoxal-phosphate-dependent aminotransferase family.</text>
</comment>
<evidence type="ECO:0000313" key="5">
    <source>
        <dbReference type="EMBL" id="SNZ21396.1"/>
    </source>
</evidence>
<dbReference type="OrthoDB" id="9801834at2"/>
<dbReference type="GO" id="GO:0030170">
    <property type="term" value="F:pyridoxal phosphate binding"/>
    <property type="evidence" value="ECO:0007669"/>
    <property type="project" value="InterPro"/>
</dbReference>
<keyword evidence="3 4" id="KW-0663">Pyridoxal phosphate</keyword>
<keyword evidence="5" id="KW-0808">Transferase</keyword>